<proteinExistence type="predicted"/>
<feature type="region of interest" description="Disordered" evidence="6">
    <location>
        <begin position="62"/>
        <end position="81"/>
    </location>
</feature>
<name>A0A7D4QC80_9MICO</name>
<gene>
    <name evidence="9" type="ORF">HRU87_06315</name>
</gene>
<feature type="transmembrane region" description="Helical" evidence="7">
    <location>
        <begin position="39"/>
        <end position="56"/>
    </location>
</feature>
<sequence>MTRLAVATIAFLVIFTVFTAVFAAAADKNEVRLLPKWVWVLICFIPFFGGLLYLMAGRPLGKGKPRAGKTKTVAPDDDPNFLYDLDKKLKKDEEKKKDEDKDEDLK</sequence>
<dbReference type="AlphaFoldDB" id="A0A7D4QC80"/>
<keyword evidence="4 7" id="KW-1133">Transmembrane helix</keyword>
<evidence type="ECO:0000259" key="8">
    <source>
        <dbReference type="Pfam" id="PF13396"/>
    </source>
</evidence>
<dbReference type="Pfam" id="PF13396">
    <property type="entry name" value="PLDc_N"/>
    <property type="match status" value="1"/>
</dbReference>
<evidence type="ECO:0000256" key="2">
    <source>
        <dbReference type="ARBA" id="ARBA00022475"/>
    </source>
</evidence>
<evidence type="ECO:0000256" key="5">
    <source>
        <dbReference type="ARBA" id="ARBA00023136"/>
    </source>
</evidence>
<evidence type="ECO:0000256" key="7">
    <source>
        <dbReference type="SAM" id="Phobius"/>
    </source>
</evidence>
<keyword evidence="3 7" id="KW-0812">Transmembrane</keyword>
<dbReference type="RefSeq" id="WP_173494067.1">
    <property type="nucleotide sequence ID" value="NZ_CP054056.1"/>
</dbReference>
<reference evidence="9 10" key="1">
    <citation type="submission" date="2020-05" db="EMBL/GenBank/DDBJ databases">
        <title>Aquirufa sp. strain 15G-AUS-rot a new Aquirufa species.</title>
        <authorList>
            <person name="Pitt A."/>
            <person name="Hahn M.W."/>
        </authorList>
    </citation>
    <scope>NUCLEOTIDE SEQUENCE [LARGE SCALE GENOMIC DNA]</scope>
    <source>
        <strain evidence="9 10">15G-AUS-rot</strain>
    </source>
</reference>
<organism evidence="9 10">
    <name type="scientific">Aquiluna borgnonia</name>
    <dbReference type="NCBI Taxonomy" id="2499157"/>
    <lineage>
        <taxon>Bacteria</taxon>
        <taxon>Bacillati</taxon>
        <taxon>Actinomycetota</taxon>
        <taxon>Actinomycetes</taxon>
        <taxon>Micrococcales</taxon>
        <taxon>Microbacteriaceae</taxon>
        <taxon>Luna cluster</taxon>
        <taxon>Luna-1 subcluster</taxon>
        <taxon>Aquiluna</taxon>
    </lineage>
</organism>
<dbReference type="KEGG" id="aqg:HRU87_06315"/>
<evidence type="ECO:0000256" key="1">
    <source>
        <dbReference type="ARBA" id="ARBA00004651"/>
    </source>
</evidence>
<evidence type="ECO:0000313" key="10">
    <source>
        <dbReference type="Proteomes" id="UP000501003"/>
    </source>
</evidence>
<dbReference type="GO" id="GO:0005886">
    <property type="term" value="C:plasma membrane"/>
    <property type="evidence" value="ECO:0007669"/>
    <property type="project" value="UniProtKB-SubCell"/>
</dbReference>
<comment type="subcellular location">
    <subcellularLocation>
        <location evidence="1">Cell membrane</location>
        <topology evidence="1">Multi-pass membrane protein</topology>
    </subcellularLocation>
</comment>
<feature type="domain" description="Cardiolipin synthase N-terminal" evidence="8">
    <location>
        <begin position="12"/>
        <end position="58"/>
    </location>
</feature>
<dbReference type="EMBL" id="CP054056">
    <property type="protein sequence ID" value="QKJ25770.1"/>
    <property type="molecule type" value="Genomic_DNA"/>
</dbReference>
<evidence type="ECO:0000256" key="3">
    <source>
        <dbReference type="ARBA" id="ARBA00022692"/>
    </source>
</evidence>
<keyword evidence="2" id="KW-1003">Cell membrane</keyword>
<keyword evidence="5 7" id="KW-0472">Membrane</keyword>
<evidence type="ECO:0000313" key="9">
    <source>
        <dbReference type="EMBL" id="QKJ25770.1"/>
    </source>
</evidence>
<keyword evidence="10" id="KW-1185">Reference proteome</keyword>
<protein>
    <submittedName>
        <fullName evidence="9">PLDc_N domain-containing protein</fullName>
    </submittedName>
</protein>
<evidence type="ECO:0000256" key="6">
    <source>
        <dbReference type="SAM" id="MobiDB-lite"/>
    </source>
</evidence>
<evidence type="ECO:0000256" key="4">
    <source>
        <dbReference type="ARBA" id="ARBA00022989"/>
    </source>
</evidence>
<accession>A0A7D4QC80</accession>
<dbReference type="InterPro" id="IPR027379">
    <property type="entry name" value="CLS_N"/>
</dbReference>
<dbReference type="Proteomes" id="UP000501003">
    <property type="component" value="Chromosome"/>
</dbReference>